<keyword evidence="2" id="KW-1185">Reference proteome</keyword>
<evidence type="ECO:0000313" key="1">
    <source>
        <dbReference type="EMBL" id="KAJ7333712.1"/>
    </source>
</evidence>
<name>A0A9W9YFY3_9CNID</name>
<accession>A0A9W9YFY3</accession>
<dbReference type="AlphaFoldDB" id="A0A9W9YFY3"/>
<reference evidence="1" key="1">
    <citation type="submission" date="2023-01" db="EMBL/GenBank/DDBJ databases">
        <title>Genome assembly of the deep-sea coral Lophelia pertusa.</title>
        <authorList>
            <person name="Herrera S."/>
            <person name="Cordes E."/>
        </authorList>
    </citation>
    <scope>NUCLEOTIDE SEQUENCE</scope>
    <source>
        <strain evidence="1">USNM1676648</strain>
        <tissue evidence="1">Polyp</tissue>
    </source>
</reference>
<sequence length="120" mass="13553">MDEGIDLLSEQKDLGLSERVQVLEQTVASMAATLTKLGEAFDSLKNQVDEIKVTATTKGVKGCGVVQGAARYEADIWQKKCLHSVLLQGRRNPVYRKSMRRTFMRKIFKDENECCPRCLE</sequence>
<proteinExistence type="predicted"/>
<organism evidence="1 2">
    <name type="scientific">Desmophyllum pertusum</name>
    <dbReference type="NCBI Taxonomy" id="174260"/>
    <lineage>
        <taxon>Eukaryota</taxon>
        <taxon>Metazoa</taxon>
        <taxon>Cnidaria</taxon>
        <taxon>Anthozoa</taxon>
        <taxon>Hexacorallia</taxon>
        <taxon>Scleractinia</taxon>
        <taxon>Caryophylliina</taxon>
        <taxon>Caryophylliidae</taxon>
        <taxon>Desmophyllum</taxon>
    </lineage>
</organism>
<gene>
    <name evidence="1" type="ORF">OS493_015795</name>
</gene>
<evidence type="ECO:0000313" key="2">
    <source>
        <dbReference type="Proteomes" id="UP001163046"/>
    </source>
</evidence>
<dbReference type="Proteomes" id="UP001163046">
    <property type="component" value="Unassembled WGS sequence"/>
</dbReference>
<comment type="caution">
    <text evidence="1">The sequence shown here is derived from an EMBL/GenBank/DDBJ whole genome shotgun (WGS) entry which is preliminary data.</text>
</comment>
<protein>
    <submittedName>
        <fullName evidence="1">Uncharacterized protein</fullName>
    </submittedName>
</protein>
<dbReference type="EMBL" id="MU827785">
    <property type="protein sequence ID" value="KAJ7333712.1"/>
    <property type="molecule type" value="Genomic_DNA"/>
</dbReference>